<feature type="transmembrane region" description="Helical" evidence="10">
    <location>
        <begin position="255"/>
        <end position="279"/>
    </location>
</feature>
<evidence type="ECO:0000256" key="9">
    <source>
        <dbReference type="SAM" id="MobiDB-lite"/>
    </source>
</evidence>
<keyword evidence="3" id="KW-1003">Cell membrane</keyword>
<keyword evidence="4 10" id="KW-0812">Transmembrane</keyword>
<evidence type="ECO:0000313" key="11">
    <source>
        <dbReference type="EMBL" id="GFS27315.1"/>
    </source>
</evidence>
<dbReference type="AlphaFoldDB" id="A0AAV4JY07"/>
<evidence type="ECO:0000256" key="6">
    <source>
        <dbReference type="ARBA" id="ARBA00023065"/>
    </source>
</evidence>
<feature type="region of interest" description="Disordered" evidence="9">
    <location>
        <begin position="146"/>
        <end position="165"/>
    </location>
</feature>
<accession>A0AAV4JY07</accession>
<dbReference type="GO" id="GO:0005921">
    <property type="term" value="C:gap junction"/>
    <property type="evidence" value="ECO:0007669"/>
    <property type="project" value="TreeGrafter"/>
</dbReference>
<dbReference type="PANTHER" id="PTHR11893">
    <property type="entry name" value="INNEXIN"/>
    <property type="match status" value="1"/>
</dbReference>
<feature type="transmembrane region" description="Helical" evidence="10">
    <location>
        <begin position="20"/>
        <end position="41"/>
    </location>
</feature>
<evidence type="ECO:0000313" key="12">
    <source>
        <dbReference type="Proteomes" id="UP000762676"/>
    </source>
</evidence>
<evidence type="ECO:0000256" key="10">
    <source>
        <dbReference type="SAM" id="Phobius"/>
    </source>
</evidence>
<comment type="caution">
    <text evidence="11">The sequence shown here is derived from an EMBL/GenBank/DDBJ whole genome shotgun (WGS) entry which is preliminary data.</text>
</comment>
<evidence type="ECO:0000256" key="2">
    <source>
        <dbReference type="ARBA" id="ARBA00022448"/>
    </source>
</evidence>
<evidence type="ECO:0000256" key="8">
    <source>
        <dbReference type="ARBA" id="ARBA00023303"/>
    </source>
</evidence>
<organism evidence="11 12">
    <name type="scientific">Elysia marginata</name>
    <dbReference type="NCBI Taxonomy" id="1093978"/>
    <lineage>
        <taxon>Eukaryota</taxon>
        <taxon>Metazoa</taxon>
        <taxon>Spiralia</taxon>
        <taxon>Lophotrochozoa</taxon>
        <taxon>Mollusca</taxon>
        <taxon>Gastropoda</taxon>
        <taxon>Heterobranchia</taxon>
        <taxon>Euthyneura</taxon>
        <taxon>Panpulmonata</taxon>
        <taxon>Sacoglossa</taxon>
        <taxon>Placobranchoidea</taxon>
        <taxon>Plakobranchidae</taxon>
        <taxon>Elysia</taxon>
    </lineage>
</organism>
<evidence type="ECO:0000256" key="3">
    <source>
        <dbReference type="ARBA" id="ARBA00022475"/>
    </source>
</evidence>
<dbReference type="GO" id="GO:0005243">
    <property type="term" value="F:gap junction channel activity"/>
    <property type="evidence" value="ECO:0007669"/>
    <property type="project" value="TreeGrafter"/>
</dbReference>
<dbReference type="GO" id="GO:0034220">
    <property type="term" value="P:monoatomic ion transmembrane transport"/>
    <property type="evidence" value="ECO:0007669"/>
    <property type="project" value="UniProtKB-KW"/>
</dbReference>
<gene>
    <name evidence="11" type="ORF">ElyMa_005257000</name>
</gene>
<dbReference type="EMBL" id="BMAT01010486">
    <property type="protein sequence ID" value="GFS27315.1"/>
    <property type="molecule type" value="Genomic_DNA"/>
</dbReference>
<dbReference type="Proteomes" id="UP000762676">
    <property type="component" value="Unassembled WGS sequence"/>
</dbReference>
<keyword evidence="5 10" id="KW-1133">Transmembrane helix</keyword>
<comment type="subcellular location">
    <subcellularLocation>
        <location evidence="1">Cell membrane</location>
        <topology evidence="1">Multi-pass membrane protein</topology>
    </subcellularLocation>
</comment>
<feature type="transmembrane region" description="Helical" evidence="10">
    <location>
        <begin position="386"/>
        <end position="410"/>
    </location>
</feature>
<feature type="transmembrane region" description="Helical" evidence="10">
    <location>
        <begin position="174"/>
        <end position="196"/>
    </location>
</feature>
<dbReference type="PANTHER" id="PTHR11893:SF36">
    <property type="entry name" value="INNEXIN-5"/>
    <property type="match status" value="1"/>
</dbReference>
<keyword evidence="12" id="KW-1185">Reference proteome</keyword>
<sequence length="464" mass="51375">MWPFRQSLGVDHVDRCNTWAVLFLLLLALITWLLPLSPVSLSQAMAPGYTAKSEPIMSQAEPAQKVRRPTRYVANCWCPAQFTAAHVAYTHGVCEGAFNFILNGGNASEAPAKLFTIRQPGAPEPAPFGPDMVESENWERAIEEEKAAQQKRQRQQEQKLQQQRERAQELNDKAAYFFLVTTPLSIFLMAVCLAIPRLVWNLLSCLVSGINVDQTLVSAKEGSKLDHDSRQQLHAELAKAAREASRASPWRTSTLYFLLKLLMCVAVVAEAIVVHNSFLPQARGLKQDLQENKFNLTGPSSVDTDNTVADTSKATQNSTASMVLFCGYKMRILQAVQNYEMQCVFSPVIDPAPAQPTPTVASLPSAKMDTPPQESASFQVYMYESVYLIILTTLVALAVSNVASLLVWLVKLTCRPCQDSNLPLDTFFLLQMARENAGLDFASVLSKTEAKQDSPLPEDMEMKA</sequence>
<protein>
    <submittedName>
        <fullName evidence="11">Pannexin 10</fullName>
    </submittedName>
</protein>
<reference evidence="11 12" key="1">
    <citation type="journal article" date="2021" name="Elife">
        <title>Chloroplast acquisition without the gene transfer in kleptoplastic sea slugs, Plakobranchus ocellatus.</title>
        <authorList>
            <person name="Maeda T."/>
            <person name="Takahashi S."/>
            <person name="Yoshida T."/>
            <person name="Shimamura S."/>
            <person name="Takaki Y."/>
            <person name="Nagai Y."/>
            <person name="Toyoda A."/>
            <person name="Suzuki Y."/>
            <person name="Arimoto A."/>
            <person name="Ishii H."/>
            <person name="Satoh N."/>
            <person name="Nishiyama T."/>
            <person name="Hasebe M."/>
            <person name="Maruyama T."/>
            <person name="Minagawa J."/>
            <person name="Obokata J."/>
            <person name="Shigenobu S."/>
        </authorList>
    </citation>
    <scope>NUCLEOTIDE SEQUENCE [LARGE SCALE GENOMIC DNA]</scope>
</reference>
<proteinExistence type="predicted"/>
<keyword evidence="7 10" id="KW-0472">Membrane</keyword>
<name>A0AAV4JY07_9GAST</name>
<evidence type="ECO:0000256" key="5">
    <source>
        <dbReference type="ARBA" id="ARBA00022989"/>
    </source>
</evidence>
<evidence type="ECO:0000256" key="4">
    <source>
        <dbReference type="ARBA" id="ARBA00022692"/>
    </source>
</evidence>
<dbReference type="InterPro" id="IPR000990">
    <property type="entry name" value="Innexin"/>
</dbReference>
<evidence type="ECO:0000256" key="1">
    <source>
        <dbReference type="ARBA" id="ARBA00004651"/>
    </source>
</evidence>
<evidence type="ECO:0000256" key="7">
    <source>
        <dbReference type="ARBA" id="ARBA00023136"/>
    </source>
</evidence>
<dbReference type="GO" id="GO:0005886">
    <property type="term" value="C:plasma membrane"/>
    <property type="evidence" value="ECO:0007669"/>
    <property type="project" value="UniProtKB-SubCell"/>
</dbReference>
<keyword evidence="6" id="KW-0406">Ion transport</keyword>
<dbReference type="Pfam" id="PF00876">
    <property type="entry name" value="Innexin"/>
    <property type="match status" value="1"/>
</dbReference>
<keyword evidence="8" id="KW-0407">Ion channel</keyword>
<keyword evidence="2" id="KW-0813">Transport</keyword>